<evidence type="ECO:0000256" key="1">
    <source>
        <dbReference type="SAM" id="MobiDB-lite"/>
    </source>
</evidence>
<dbReference type="Pfam" id="PF12079">
    <property type="entry name" value="DUF3558"/>
    <property type="match status" value="1"/>
</dbReference>
<protein>
    <submittedName>
        <fullName evidence="2">DUF3558 domain-containing protein</fullName>
    </submittedName>
</protein>
<dbReference type="AlphaFoldDB" id="A0A5R8PHV6"/>
<gene>
    <name evidence="2" type="ORF">FEK35_08385</name>
</gene>
<name>A0A5R8PHV6_9NOCA</name>
<accession>A0A5R8PHV6</accession>
<evidence type="ECO:0000313" key="3">
    <source>
        <dbReference type="Proteomes" id="UP000308349"/>
    </source>
</evidence>
<evidence type="ECO:0000313" key="2">
    <source>
        <dbReference type="EMBL" id="TLG14401.1"/>
    </source>
</evidence>
<proteinExistence type="predicted"/>
<dbReference type="OrthoDB" id="4569203at2"/>
<sequence length="238" mass="24662">MPLDTGRTLLDNRGGPAPTSSSAMPSKMSGTEYHVDASYTTNGQLGSWTGAVVGRRTTAAGAVLAVALAAATGCDATNDGTATPASTTAKTTATEALWDPCTQIGEDTLAQVGVDSSTKDTTISGVENVEGWKLCSWHNKPSRWDYTVGVWSTVHALDEIKKDPNNTGFTDISAAGRSGVQFGKAHDAAYDSVCYLGFPFSGGTIEISVYNSPASDTAQDPCDTAKAAAETLVPLFPK</sequence>
<dbReference type="InterPro" id="IPR024520">
    <property type="entry name" value="DUF3558"/>
</dbReference>
<reference evidence="2 3" key="1">
    <citation type="submission" date="2019-05" db="EMBL/GenBank/DDBJ databases">
        <title>Genomes sequences of two Nocardia cyriacigeorgica environmental isolates, type strains Nocardia asteroides ATCC 19247 and Nocardia cyriacigeorgica DSM 44484.</title>
        <authorList>
            <person name="Vautrin F."/>
            <person name="Bergeron E."/>
            <person name="Dubost A."/>
            <person name="Abrouk D."/>
            <person name="Rodriguez Nava V."/>
            <person name="Pujic P."/>
        </authorList>
    </citation>
    <scope>NUCLEOTIDE SEQUENCE [LARGE SCALE GENOMIC DNA]</scope>
    <source>
        <strain evidence="2 3">EML 1456</strain>
    </source>
</reference>
<dbReference type="EMBL" id="VBUU01000005">
    <property type="protein sequence ID" value="TLG14401.1"/>
    <property type="molecule type" value="Genomic_DNA"/>
</dbReference>
<feature type="region of interest" description="Disordered" evidence="1">
    <location>
        <begin position="1"/>
        <end position="29"/>
    </location>
</feature>
<dbReference type="Proteomes" id="UP000308349">
    <property type="component" value="Unassembled WGS sequence"/>
</dbReference>
<organism evidence="2 3">
    <name type="scientific">Nocardia cyriacigeorgica</name>
    <dbReference type="NCBI Taxonomy" id="135487"/>
    <lineage>
        <taxon>Bacteria</taxon>
        <taxon>Bacillati</taxon>
        <taxon>Actinomycetota</taxon>
        <taxon>Actinomycetes</taxon>
        <taxon>Mycobacteriales</taxon>
        <taxon>Nocardiaceae</taxon>
        <taxon>Nocardia</taxon>
    </lineage>
</organism>
<comment type="caution">
    <text evidence="2">The sequence shown here is derived from an EMBL/GenBank/DDBJ whole genome shotgun (WGS) entry which is preliminary data.</text>
</comment>